<feature type="compositionally biased region" description="Pro residues" evidence="2">
    <location>
        <begin position="214"/>
        <end position="225"/>
    </location>
</feature>
<dbReference type="GO" id="GO:0000786">
    <property type="term" value="C:nucleosome"/>
    <property type="evidence" value="ECO:0007669"/>
    <property type="project" value="InterPro"/>
</dbReference>
<feature type="compositionally biased region" description="Low complexity" evidence="2">
    <location>
        <begin position="146"/>
        <end position="157"/>
    </location>
</feature>
<dbReference type="InterPro" id="IPR036390">
    <property type="entry name" value="WH_DNA-bd_sf"/>
</dbReference>
<feature type="compositionally biased region" description="Pro residues" evidence="2">
    <location>
        <begin position="625"/>
        <end position="635"/>
    </location>
</feature>
<dbReference type="Gene3D" id="1.10.10.10">
    <property type="entry name" value="Winged helix-like DNA-binding domain superfamily/Winged helix DNA-binding domain"/>
    <property type="match status" value="1"/>
</dbReference>
<evidence type="ECO:0000313" key="4">
    <source>
        <dbReference type="EMBL" id="TFK27347.1"/>
    </source>
</evidence>
<feature type="compositionally biased region" description="Low complexity" evidence="2">
    <location>
        <begin position="406"/>
        <end position="423"/>
    </location>
</feature>
<feature type="region of interest" description="Disordered" evidence="2">
    <location>
        <begin position="1"/>
        <end position="20"/>
    </location>
</feature>
<feature type="compositionally biased region" description="Low complexity" evidence="2">
    <location>
        <begin position="193"/>
        <end position="213"/>
    </location>
</feature>
<feature type="region of interest" description="Disordered" evidence="2">
    <location>
        <begin position="619"/>
        <end position="668"/>
    </location>
</feature>
<gene>
    <name evidence="4" type="ORF">FA15DRAFT_666407</name>
</gene>
<dbReference type="GO" id="GO:0003677">
    <property type="term" value="F:DNA binding"/>
    <property type="evidence" value="ECO:0007669"/>
    <property type="project" value="InterPro"/>
</dbReference>
<dbReference type="SMART" id="SM00526">
    <property type="entry name" value="H15"/>
    <property type="match status" value="1"/>
</dbReference>
<feature type="compositionally biased region" description="Low complexity" evidence="2">
    <location>
        <begin position="226"/>
        <end position="238"/>
    </location>
</feature>
<feature type="compositionally biased region" description="Polar residues" evidence="2">
    <location>
        <begin position="314"/>
        <end position="324"/>
    </location>
</feature>
<dbReference type="SUPFAM" id="SSF46785">
    <property type="entry name" value="Winged helix' DNA-binding domain"/>
    <property type="match status" value="1"/>
</dbReference>
<evidence type="ECO:0000256" key="1">
    <source>
        <dbReference type="ARBA" id="ARBA00020833"/>
    </source>
</evidence>
<sequence length="668" mass="71170">MQVAGSVYPTSQPLNPYHTVYHPPIQTSQDHELKRQYLGLLPPQQIIEICLTFDLHVSPYVRSTVWPIDLSTAIAGLHKSTSEAAQEDASTKSSSNRKETNGGEAVMDSLGDSSAESTPSPDEPPEKAAEERRPPDKEGETTNGGASATPASVSPETSPVPTPAPASMPTPVATPAPAPTPTPAPPAPPAPSPVIQVPPMAHGYPHQPYGYPYPHTPYYPPPPAYPYSHPQYPHYSQYPQPPQAPGYMPPPPTSMYPPPPAPHLQTVMQDGSAGEDLPSYEEMLVEALQDSNDPEGSAPKDLFTWMASRYPLQSNFRPSASQALQKAYKRGRLEKSSNNKYRLNAAWEGGSTSRRTTRRPQTHPHTSTPSNPISSSPFTNAPLVHHHNQNQQQSVQPQPYPPHPYGYPYSQSYPAAQPSAQAPVQPPQAPAMTSAAPAADPKTTVASSDPSQSDAYEAAQNILKAINFGNLLQFPTDEAQDGVTSKDAGLQSVQNQARNVAAGPADAGPSHSNQDVGGRADLQAHLALLAVQLSELARMQEADLDAPRSSMLGAQPQQQPQQQQFALPYPSPHTAVSNGGVIQVHHPPQQTLMSSLHLPQPTPTIPDVGSSANNAVVAASGPAPAAAPPSYPSPPTVAMSEDIEEDSILLEPPEGEDSDSDDDDMEAV</sequence>
<evidence type="ECO:0000313" key="5">
    <source>
        <dbReference type="Proteomes" id="UP000307440"/>
    </source>
</evidence>
<dbReference type="PRINTS" id="PR01217">
    <property type="entry name" value="PRICHEXTENSN"/>
</dbReference>
<name>A0A5C3L3D8_COPMA</name>
<feature type="region of interest" description="Disordered" evidence="2">
    <location>
        <begin position="593"/>
        <end position="612"/>
    </location>
</feature>
<dbReference type="InterPro" id="IPR005818">
    <property type="entry name" value="Histone_H1/H5_H15"/>
</dbReference>
<evidence type="ECO:0000256" key="2">
    <source>
        <dbReference type="SAM" id="MobiDB-lite"/>
    </source>
</evidence>
<dbReference type="Proteomes" id="UP000307440">
    <property type="component" value="Unassembled WGS sequence"/>
</dbReference>
<feature type="region of interest" description="Disordered" evidence="2">
    <location>
        <begin position="81"/>
        <end position="280"/>
    </location>
</feature>
<dbReference type="Pfam" id="PF00538">
    <property type="entry name" value="Linker_histone"/>
    <property type="match status" value="1"/>
</dbReference>
<dbReference type="OrthoDB" id="5863171at2759"/>
<dbReference type="InterPro" id="IPR036388">
    <property type="entry name" value="WH-like_DNA-bd_sf"/>
</dbReference>
<feature type="domain" description="H15" evidence="3">
    <location>
        <begin position="276"/>
        <end position="345"/>
    </location>
</feature>
<evidence type="ECO:0000259" key="3">
    <source>
        <dbReference type="PROSITE" id="PS51504"/>
    </source>
</evidence>
<feature type="compositionally biased region" description="Low complexity" evidence="2">
    <location>
        <begin position="363"/>
        <end position="379"/>
    </location>
</feature>
<dbReference type="PROSITE" id="PS51504">
    <property type="entry name" value="H15"/>
    <property type="match status" value="1"/>
</dbReference>
<accession>A0A5C3L3D8</accession>
<feature type="compositionally biased region" description="Pro residues" evidence="2">
    <location>
        <begin position="158"/>
        <end position="192"/>
    </location>
</feature>
<keyword evidence="5" id="KW-1185">Reference proteome</keyword>
<organism evidence="4 5">
    <name type="scientific">Coprinopsis marcescibilis</name>
    <name type="common">Agaric fungus</name>
    <name type="synonym">Psathyrella marcescibilis</name>
    <dbReference type="NCBI Taxonomy" id="230819"/>
    <lineage>
        <taxon>Eukaryota</taxon>
        <taxon>Fungi</taxon>
        <taxon>Dikarya</taxon>
        <taxon>Basidiomycota</taxon>
        <taxon>Agaricomycotina</taxon>
        <taxon>Agaricomycetes</taxon>
        <taxon>Agaricomycetidae</taxon>
        <taxon>Agaricales</taxon>
        <taxon>Agaricineae</taxon>
        <taxon>Psathyrellaceae</taxon>
        <taxon>Coprinopsis</taxon>
    </lineage>
</organism>
<reference evidence="4 5" key="1">
    <citation type="journal article" date="2019" name="Nat. Ecol. Evol.">
        <title>Megaphylogeny resolves global patterns of mushroom evolution.</title>
        <authorList>
            <person name="Varga T."/>
            <person name="Krizsan K."/>
            <person name="Foldi C."/>
            <person name="Dima B."/>
            <person name="Sanchez-Garcia M."/>
            <person name="Sanchez-Ramirez S."/>
            <person name="Szollosi G.J."/>
            <person name="Szarkandi J.G."/>
            <person name="Papp V."/>
            <person name="Albert L."/>
            <person name="Andreopoulos W."/>
            <person name="Angelini C."/>
            <person name="Antonin V."/>
            <person name="Barry K.W."/>
            <person name="Bougher N.L."/>
            <person name="Buchanan P."/>
            <person name="Buyck B."/>
            <person name="Bense V."/>
            <person name="Catcheside P."/>
            <person name="Chovatia M."/>
            <person name="Cooper J."/>
            <person name="Damon W."/>
            <person name="Desjardin D."/>
            <person name="Finy P."/>
            <person name="Geml J."/>
            <person name="Haridas S."/>
            <person name="Hughes K."/>
            <person name="Justo A."/>
            <person name="Karasinski D."/>
            <person name="Kautmanova I."/>
            <person name="Kiss B."/>
            <person name="Kocsube S."/>
            <person name="Kotiranta H."/>
            <person name="LaButti K.M."/>
            <person name="Lechner B.E."/>
            <person name="Liimatainen K."/>
            <person name="Lipzen A."/>
            <person name="Lukacs Z."/>
            <person name="Mihaltcheva S."/>
            <person name="Morgado L.N."/>
            <person name="Niskanen T."/>
            <person name="Noordeloos M.E."/>
            <person name="Ohm R.A."/>
            <person name="Ortiz-Santana B."/>
            <person name="Ovrebo C."/>
            <person name="Racz N."/>
            <person name="Riley R."/>
            <person name="Savchenko A."/>
            <person name="Shiryaev A."/>
            <person name="Soop K."/>
            <person name="Spirin V."/>
            <person name="Szebenyi C."/>
            <person name="Tomsovsky M."/>
            <person name="Tulloss R.E."/>
            <person name="Uehling J."/>
            <person name="Grigoriev I.V."/>
            <person name="Vagvolgyi C."/>
            <person name="Papp T."/>
            <person name="Martin F.M."/>
            <person name="Miettinen O."/>
            <person name="Hibbett D.S."/>
            <person name="Nagy L.G."/>
        </authorList>
    </citation>
    <scope>NUCLEOTIDE SEQUENCE [LARGE SCALE GENOMIC DNA]</scope>
    <source>
        <strain evidence="4 5">CBS 121175</strain>
    </source>
</reference>
<proteinExistence type="predicted"/>
<feature type="compositionally biased region" description="Polar residues" evidence="2">
    <location>
        <begin position="444"/>
        <end position="453"/>
    </location>
</feature>
<dbReference type="GO" id="GO:0006334">
    <property type="term" value="P:nucleosome assembly"/>
    <property type="evidence" value="ECO:0007669"/>
    <property type="project" value="InterPro"/>
</dbReference>
<dbReference type="AlphaFoldDB" id="A0A5C3L3D8"/>
<feature type="region of interest" description="Disordered" evidence="2">
    <location>
        <begin position="314"/>
        <end position="453"/>
    </location>
</feature>
<dbReference type="EMBL" id="ML210165">
    <property type="protein sequence ID" value="TFK27347.1"/>
    <property type="molecule type" value="Genomic_DNA"/>
</dbReference>
<protein>
    <recommendedName>
        <fullName evidence="1">Histone H1</fullName>
    </recommendedName>
</protein>
<feature type="non-terminal residue" evidence="4">
    <location>
        <position position="668"/>
    </location>
</feature>
<dbReference type="STRING" id="230819.A0A5C3L3D8"/>
<feature type="compositionally biased region" description="Pro residues" evidence="2">
    <location>
        <begin position="239"/>
        <end position="262"/>
    </location>
</feature>
<feature type="compositionally biased region" description="Acidic residues" evidence="2">
    <location>
        <begin position="641"/>
        <end position="668"/>
    </location>
</feature>
<feature type="compositionally biased region" description="Basic and acidic residues" evidence="2">
    <location>
        <begin position="124"/>
        <end position="140"/>
    </location>
</feature>
<feature type="compositionally biased region" description="Low complexity" evidence="2">
    <location>
        <begin position="430"/>
        <end position="441"/>
    </location>
</feature>